<evidence type="ECO:0000313" key="1">
    <source>
        <dbReference type="EMBL" id="PIZ16715.1"/>
    </source>
</evidence>
<name>A0A2M7SB27_9BACT</name>
<dbReference type="NCBIfam" id="TIGR04256">
    <property type="entry name" value="GxxExxY"/>
    <property type="match status" value="1"/>
</dbReference>
<reference evidence="2" key="1">
    <citation type="submission" date="2017-09" db="EMBL/GenBank/DDBJ databases">
        <title>Depth-based differentiation of microbial function through sediment-hosted aquifers and enrichment of novel symbionts in the deep terrestrial subsurface.</title>
        <authorList>
            <person name="Probst A.J."/>
            <person name="Ladd B."/>
            <person name="Jarett J.K."/>
            <person name="Geller-Mcgrath D.E."/>
            <person name="Sieber C.M.K."/>
            <person name="Emerson J.B."/>
            <person name="Anantharaman K."/>
            <person name="Thomas B.C."/>
            <person name="Malmstrom R."/>
            <person name="Stieglmeier M."/>
            <person name="Klingl A."/>
            <person name="Woyke T."/>
            <person name="Ryan C.M."/>
            <person name="Banfield J.F."/>
        </authorList>
    </citation>
    <scope>NUCLEOTIDE SEQUENCE [LARGE SCALE GENOMIC DNA]</scope>
</reference>
<dbReference type="AlphaFoldDB" id="A0A2M7SB27"/>
<sequence length="129" mass="14964">MGLFSSARNLLYEELTGKIINAAFKVQNELGCGLLEKIYENALAWELELNNEKVSTQKEYKVFYREKEVGIYYADLIISDKVIIEIKTAEMIDNIHRAQILNYLKISGLRVGLIINFAKPKLEYERFII</sequence>
<dbReference type="Proteomes" id="UP000229307">
    <property type="component" value="Unassembled WGS sequence"/>
</dbReference>
<evidence type="ECO:0000313" key="2">
    <source>
        <dbReference type="Proteomes" id="UP000229307"/>
    </source>
</evidence>
<comment type="caution">
    <text evidence="1">The sequence shown here is derived from an EMBL/GenBank/DDBJ whole genome shotgun (WGS) entry which is preliminary data.</text>
</comment>
<accession>A0A2M7SB27</accession>
<protein>
    <submittedName>
        <fullName evidence="1">GxxExxY protein</fullName>
    </submittedName>
</protein>
<dbReference type="InterPro" id="IPR026350">
    <property type="entry name" value="GxxExxY"/>
</dbReference>
<proteinExistence type="predicted"/>
<dbReference type="EMBL" id="PFMR01000170">
    <property type="protein sequence ID" value="PIZ16715.1"/>
    <property type="molecule type" value="Genomic_DNA"/>
</dbReference>
<dbReference type="Pfam" id="PF13366">
    <property type="entry name" value="PDDEXK_3"/>
    <property type="match status" value="1"/>
</dbReference>
<gene>
    <name evidence="1" type="ORF">COY52_06320</name>
</gene>
<organism evidence="1 2">
    <name type="scientific">Candidatus Desantisbacteria bacterium CG_4_10_14_0_8_um_filter_48_22</name>
    <dbReference type="NCBI Taxonomy" id="1974543"/>
    <lineage>
        <taxon>Bacteria</taxon>
        <taxon>Candidatus Desantisiibacteriota</taxon>
    </lineage>
</organism>